<comment type="subcellular location">
    <subcellularLocation>
        <location evidence="1">Cell membrane</location>
        <topology evidence="1">Multi-pass membrane protein</topology>
    </subcellularLocation>
</comment>
<dbReference type="PANTHER" id="PTHR30213">
    <property type="entry name" value="INNER MEMBRANE PROTEIN YHJD"/>
    <property type="match status" value="1"/>
</dbReference>
<dbReference type="EMBL" id="AP027728">
    <property type="protein sequence ID" value="BDZ38666.1"/>
    <property type="molecule type" value="Genomic_DNA"/>
</dbReference>
<evidence type="ECO:0000313" key="8">
    <source>
        <dbReference type="Proteomes" id="UP001321543"/>
    </source>
</evidence>
<keyword evidence="2" id="KW-1003">Cell membrane</keyword>
<evidence type="ECO:0000313" key="7">
    <source>
        <dbReference type="EMBL" id="BDZ38666.1"/>
    </source>
</evidence>
<evidence type="ECO:0000256" key="1">
    <source>
        <dbReference type="ARBA" id="ARBA00004651"/>
    </source>
</evidence>
<feature type="transmembrane region" description="Helical" evidence="6">
    <location>
        <begin position="48"/>
        <end position="71"/>
    </location>
</feature>
<evidence type="ECO:0000256" key="5">
    <source>
        <dbReference type="ARBA" id="ARBA00023136"/>
    </source>
</evidence>
<dbReference type="InterPro" id="IPR017039">
    <property type="entry name" value="Virul_fac_BrkB"/>
</dbReference>
<gene>
    <name evidence="7" type="ORF">GCM10025863_12800</name>
</gene>
<feature type="transmembrane region" description="Helical" evidence="6">
    <location>
        <begin position="199"/>
        <end position="221"/>
    </location>
</feature>
<keyword evidence="4 6" id="KW-1133">Transmembrane helix</keyword>
<protein>
    <recommendedName>
        <fullName evidence="9">YihY/virulence factor BrkB family protein</fullName>
    </recommendedName>
</protein>
<evidence type="ECO:0000256" key="2">
    <source>
        <dbReference type="ARBA" id="ARBA00022475"/>
    </source>
</evidence>
<keyword evidence="3 6" id="KW-0812">Transmembrane</keyword>
<sequence>MEGSSDSERPGLFARVSATLIRRLLRWRLVRAALLYTGRRGPVLADAVTYRALFSVFAAVLLGFSAAALWLSGNEQAWDAVVSAVDSALPGLIATSDGEGIVDLDVISAPGGLSIAGIVSLIGLVGSALGAIGTLRTAMRTIAGTIAADSAWYLVMLRNLALALLIAVAFAGAAALTFAGDVIVHAIGSGWGSPTAVSWGVRIVSLLVVFALNAVLIGSAFRILSGVRASGRALWSGAALGALALLVLQELSGLFVGGAKSNPLLVSFASLLALLLWLNLSTQVILLSSAFIVVSVQEERDRVAAKYGADTLADAAVRLAEDDVRAATAALRSARSAADREH</sequence>
<dbReference type="PANTHER" id="PTHR30213:SF1">
    <property type="entry name" value="INNER MEMBRANE PROTEIN YHJD"/>
    <property type="match status" value="1"/>
</dbReference>
<evidence type="ECO:0000256" key="3">
    <source>
        <dbReference type="ARBA" id="ARBA00022692"/>
    </source>
</evidence>
<keyword evidence="8" id="KW-1185">Reference proteome</keyword>
<reference evidence="8" key="1">
    <citation type="journal article" date="2019" name="Int. J. Syst. Evol. Microbiol.">
        <title>The Global Catalogue of Microorganisms (GCM) 10K type strain sequencing project: providing services to taxonomists for standard genome sequencing and annotation.</title>
        <authorList>
            <consortium name="The Broad Institute Genomics Platform"/>
            <consortium name="The Broad Institute Genome Sequencing Center for Infectious Disease"/>
            <person name="Wu L."/>
            <person name="Ma J."/>
        </authorList>
    </citation>
    <scope>NUCLEOTIDE SEQUENCE [LARGE SCALE GENOMIC DNA]</scope>
    <source>
        <strain evidence="8">NBRC 106310</strain>
    </source>
</reference>
<keyword evidence="5 6" id="KW-0472">Membrane</keyword>
<name>A0ABM8FT33_9MICO</name>
<feature type="transmembrane region" description="Helical" evidence="6">
    <location>
        <begin position="156"/>
        <end position="179"/>
    </location>
</feature>
<proteinExistence type="predicted"/>
<dbReference type="Proteomes" id="UP001321543">
    <property type="component" value="Chromosome"/>
</dbReference>
<accession>A0ABM8FT33</accession>
<dbReference type="RefSeq" id="WP_286302509.1">
    <property type="nucleotide sequence ID" value="NZ_AP027728.1"/>
</dbReference>
<dbReference type="Pfam" id="PF03631">
    <property type="entry name" value="Virul_fac_BrkB"/>
    <property type="match status" value="1"/>
</dbReference>
<evidence type="ECO:0008006" key="9">
    <source>
        <dbReference type="Google" id="ProtNLM"/>
    </source>
</evidence>
<feature type="transmembrane region" description="Helical" evidence="6">
    <location>
        <begin position="268"/>
        <end position="296"/>
    </location>
</feature>
<evidence type="ECO:0000256" key="4">
    <source>
        <dbReference type="ARBA" id="ARBA00022989"/>
    </source>
</evidence>
<organism evidence="7 8">
    <name type="scientific">Microbacterium suwonense</name>
    <dbReference type="NCBI Taxonomy" id="683047"/>
    <lineage>
        <taxon>Bacteria</taxon>
        <taxon>Bacillati</taxon>
        <taxon>Actinomycetota</taxon>
        <taxon>Actinomycetes</taxon>
        <taxon>Micrococcales</taxon>
        <taxon>Microbacteriaceae</taxon>
        <taxon>Microbacterium</taxon>
    </lineage>
</organism>
<feature type="transmembrane region" description="Helical" evidence="6">
    <location>
        <begin position="233"/>
        <end position="256"/>
    </location>
</feature>
<feature type="transmembrane region" description="Helical" evidence="6">
    <location>
        <begin position="113"/>
        <end position="135"/>
    </location>
</feature>
<evidence type="ECO:0000256" key="6">
    <source>
        <dbReference type="SAM" id="Phobius"/>
    </source>
</evidence>